<gene>
    <name evidence="2" type="ORF">AU255_17125</name>
</gene>
<accession>A0A1V8M322</accession>
<organism evidence="2 3">
    <name type="scientific">Methyloprofundus sedimenti</name>
    <dbReference type="NCBI Taxonomy" id="1420851"/>
    <lineage>
        <taxon>Bacteria</taxon>
        <taxon>Pseudomonadati</taxon>
        <taxon>Pseudomonadota</taxon>
        <taxon>Gammaproteobacteria</taxon>
        <taxon>Methylococcales</taxon>
        <taxon>Methylococcaceae</taxon>
        <taxon>Methyloprofundus</taxon>
    </lineage>
</organism>
<evidence type="ECO:0000313" key="2">
    <source>
        <dbReference type="EMBL" id="OQK15908.1"/>
    </source>
</evidence>
<name>A0A1V8M322_9GAMM</name>
<reference evidence="2 3" key="1">
    <citation type="submission" date="2015-12" db="EMBL/GenBank/DDBJ databases">
        <authorList>
            <person name="Shamseldin A."/>
            <person name="Moawad H."/>
            <person name="Abd El-Rahim W.M."/>
            <person name="Sadowsky M.J."/>
        </authorList>
    </citation>
    <scope>NUCLEOTIDE SEQUENCE [LARGE SCALE GENOMIC DNA]</scope>
    <source>
        <strain evidence="2 3">WF1</strain>
    </source>
</reference>
<proteinExistence type="predicted"/>
<evidence type="ECO:0000313" key="3">
    <source>
        <dbReference type="Proteomes" id="UP000191980"/>
    </source>
</evidence>
<dbReference type="AlphaFoldDB" id="A0A1V8M322"/>
<protein>
    <submittedName>
        <fullName evidence="2">Uncharacterized protein</fullName>
    </submittedName>
</protein>
<evidence type="ECO:0000256" key="1">
    <source>
        <dbReference type="SAM" id="SignalP"/>
    </source>
</evidence>
<sequence>MKNKSMFSIFIGFFLFSSLAFSDDYIQANLDNPFQFTIGQTVQIESENLEIKFQKIIEDSRCPDNVTCFWRGVLIIELFITKDNQDLGAFPISDYDLPALAEKDVFSEINVLNYKIKLLNEKDGVVEMKINKHVTNQPTEPGSSHNGQG</sequence>
<feature type="signal peptide" evidence="1">
    <location>
        <begin position="1"/>
        <end position="22"/>
    </location>
</feature>
<dbReference type="RefSeq" id="WP_080524131.1">
    <property type="nucleotide sequence ID" value="NZ_LPUF01000003.1"/>
</dbReference>
<feature type="chain" id="PRO_5010719743" evidence="1">
    <location>
        <begin position="23"/>
        <end position="149"/>
    </location>
</feature>
<dbReference type="OrthoDB" id="163809at2"/>
<keyword evidence="3" id="KW-1185">Reference proteome</keyword>
<dbReference type="Proteomes" id="UP000191980">
    <property type="component" value="Unassembled WGS sequence"/>
</dbReference>
<comment type="caution">
    <text evidence="2">The sequence shown here is derived from an EMBL/GenBank/DDBJ whole genome shotgun (WGS) entry which is preliminary data.</text>
</comment>
<dbReference type="EMBL" id="LPUF01000003">
    <property type="protein sequence ID" value="OQK15908.1"/>
    <property type="molecule type" value="Genomic_DNA"/>
</dbReference>
<keyword evidence="1" id="KW-0732">Signal</keyword>